<dbReference type="GO" id="GO:0005886">
    <property type="term" value="C:plasma membrane"/>
    <property type="evidence" value="ECO:0007669"/>
    <property type="project" value="UniProtKB-SubCell"/>
</dbReference>
<feature type="transmembrane region" description="Helical" evidence="8">
    <location>
        <begin position="341"/>
        <end position="363"/>
    </location>
</feature>
<keyword evidence="11" id="KW-1185">Reference proteome</keyword>
<reference evidence="10 11" key="1">
    <citation type="submission" date="2016-10" db="EMBL/GenBank/DDBJ databases">
        <authorList>
            <person name="de Groot N.N."/>
        </authorList>
    </citation>
    <scope>NUCLEOTIDE SEQUENCE [LARGE SCALE GENOMIC DNA]</scope>
    <source>
        <strain evidence="10 11">CGMCC 1.10836</strain>
    </source>
</reference>
<evidence type="ECO:0000256" key="8">
    <source>
        <dbReference type="RuleBase" id="RU363032"/>
    </source>
</evidence>
<evidence type="ECO:0000256" key="4">
    <source>
        <dbReference type="ARBA" id="ARBA00022475"/>
    </source>
</evidence>
<evidence type="ECO:0000313" key="10">
    <source>
        <dbReference type="EMBL" id="SEN35099.1"/>
    </source>
</evidence>
<comment type="similarity">
    <text evidence="2">Belongs to the binding-protein-dependent transport system permease family. CysTW subfamily.</text>
</comment>
<dbReference type="PROSITE" id="PS50928">
    <property type="entry name" value="ABC_TM1"/>
    <property type="match status" value="1"/>
</dbReference>
<evidence type="ECO:0000256" key="1">
    <source>
        <dbReference type="ARBA" id="ARBA00004651"/>
    </source>
</evidence>
<dbReference type="PANTHER" id="PTHR42929">
    <property type="entry name" value="INNER MEMBRANE ABC TRANSPORTER PERMEASE PROTEIN YDCU-RELATED-RELATED"/>
    <property type="match status" value="1"/>
</dbReference>
<evidence type="ECO:0000313" key="11">
    <source>
        <dbReference type="Proteomes" id="UP000183002"/>
    </source>
</evidence>
<dbReference type="Pfam" id="PF00528">
    <property type="entry name" value="BPD_transp_1"/>
    <property type="match status" value="1"/>
</dbReference>
<name>A0A1H8FTW8_9RHOB</name>
<evidence type="ECO:0000256" key="7">
    <source>
        <dbReference type="ARBA" id="ARBA00023136"/>
    </source>
</evidence>
<feature type="transmembrane region" description="Helical" evidence="8">
    <location>
        <begin position="383"/>
        <end position="406"/>
    </location>
</feature>
<feature type="transmembrane region" description="Helical" evidence="8">
    <location>
        <begin position="202"/>
        <end position="224"/>
    </location>
</feature>
<proteinExistence type="inferred from homology"/>
<evidence type="ECO:0000256" key="5">
    <source>
        <dbReference type="ARBA" id="ARBA00022692"/>
    </source>
</evidence>
<dbReference type="EMBL" id="FOCO01000012">
    <property type="protein sequence ID" value="SEN35099.1"/>
    <property type="molecule type" value="Genomic_DNA"/>
</dbReference>
<organism evidence="10 11">
    <name type="scientific">Pseudorhodobacter antarcticus</name>
    <dbReference type="NCBI Taxonomy" id="1077947"/>
    <lineage>
        <taxon>Bacteria</taxon>
        <taxon>Pseudomonadati</taxon>
        <taxon>Pseudomonadota</taxon>
        <taxon>Alphaproteobacteria</taxon>
        <taxon>Rhodobacterales</taxon>
        <taxon>Paracoccaceae</taxon>
        <taxon>Pseudorhodobacter</taxon>
    </lineage>
</organism>
<feature type="transmembrane region" description="Helical" evidence="8">
    <location>
        <begin position="32"/>
        <end position="51"/>
    </location>
</feature>
<evidence type="ECO:0000256" key="6">
    <source>
        <dbReference type="ARBA" id="ARBA00022989"/>
    </source>
</evidence>
<dbReference type="SUPFAM" id="SSF161098">
    <property type="entry name" value="MetI-like"/>
    <property type="match status" value="1"/>
</dbReference>
<dbReference type="AlphaFoldDB" id="A0A1H8FTW8"/>
<feature type="domain" description="ABC transmembrane type-1" evidence="9">
    <location>
        <begin position="198"/>
        <end position="406"/>
    </location>
</feature>
<dbReference type="OrthoDB" id="9807047at2"/>
<evidence type="ECO:0000256" key="3">
    <source>
        <dbReference type="ARBA" id="ARBA00022448"/>
    </source>
</evidence>
<dbReference type="Gene3D" id="1.10.3720.10">
    <property type="entry name" value="MetI-like"/>
    <property type="match status" value="1"/>
</dbReference>
<dbReference type="RefSeq" id="WP_050518667.1">
    <property type="nucleotide sequence ID" value="NZ_FOCO01000012.1"/>
</dbReference>
<dbReference type="STRING" id="1077947.SAMN05216227_10125"/>
<keyword evidence="5 8" id="KW-0812">Transmembrane</keyword>
<dbReference type="PANTHER" id="PTHR42929:SF5">
    <property type="entry name" value="ABC TRANSPORTER PERMEASE PROTEIN"/>
    <property type="match status" value="1"/>
</dbReference>
<keyword evidence="3 8" id="KW-0813">Transport</keyword>
<sequence>MSNSDTAPEILRTVDGQPLKEALTRASRSARIRAFLLVLPLLVFVLLTFVVPIGQMLSRSVVDEKFSENMLQLGAWFAENDSLIPDEAAYAALVADLKVASAQRSAGNVGTRINYELPGTRSMFTSAARRADEMAPPFKEAMLAQDPKWARPDLWAAMRSASAAATLNFYQAALDRQIGADGTFEAAPENVQIYVKLFIRTFVLSVVITGLCLLLGFPIAHLLATLPLRYASLLMILVLLPFWTSLLVRTTSWMVLLQGQGVINDLLVWAGIVGDDGRLEMMYNQTGTIIAMTHILLPFMILPLYSVMKTIPPSYARAARSLGATSWTTFRRIYLPQTVSGIGAGGILCFILAVGYYITPALVGGADGTLISNQIAFHMQKSLNWSLAAALAAMLLASVLVLYWAYDRMVGIDNMKLG</sequence>
<feature type="transmembrane region" description="Helical" evidence="8">
    <location>
        <begin position="230"/>
        <end position="248"/>
    </location>
</feature>
<protein>
    <submittedName>
        <fullName evidence="10">Putative spermidine/putrescine transport system permease protein</fullName>
    </submittedName>
</protein>
<dbReference type="GO" id="GO:0055085">
    <property type="term" value="P:transmembrane transport"/>
    <property type="evidence" value="ECO:0007669"/>
    <property type="project" value="InterPro"/>
</dbReference>
<dbReference type="Proteomes" id="UP000183002">
    <property type="component" value="Unassembled WGS sequence"/>
</dbReference>
<keyword evidence="7 8" id="KW-0472">Membrane</keyword>
<dbReference type="CDD" id="cd06261">
    <property type="entry name" value="TM_PBP2"/>
    <property type="match status" value="1"/>
</dbReference>
<gene>
    <name evidence="10" type="ORF">SAMN05216227_10125</name>
</gene>
<keyword evidence="4" id="KW-1003">Cell membrane</keyword>
<dbReference type="InterPro" id="IPR000515">
    <property type="entry name" value="MetI-like"/>
</dbReference>
<dbReference type="InterPro" id="IPR035906">
    <property type="entry name" value="MetI-like_sf"/>
</dbReference>
<feature type="transmembrane region" description="Helical" evidence="8">
    <location>
        <begin position="286"/>
        <end position="307"/>
    </location>
</feature>
<comment type="subcellular location">
    <subcellularLocation>
        <location evidence="1 8">Cell membrane</location>
        <topology evidence="1 8">Multi-pass membrane protein</topology>
    </subcellularLocation>
</comment>
<accession>A0A1H8FTW8</accession>
<keyword evidence="6 8" id="KW-1133">Transmembrane helix</keyword>
<evidence type="ECO:0000259" key="9">
    <source>
        <dbReference type="PROSITE" id="PS50928"/>
    </source>
</evidence>
<evidence type="ECO:0000256" key="2">
    <source>
        <dbReference type="ARBA" id="ARBA00007069"/>
    </source>
</evidence>